<accession>A0ABR5T0W0</accession>
<protein>
    <submittedName>
        <fullName evidence="1">Uncharacterized protein</fullName>
    </submittedName>
</protein>
<gene>
    <name evidence="1" type="ORF">AML91_01500</name>
</gene>
<dbReference type="RefSeq" id="WP_062519310.1">
    <property type="nucleotide sequence ID" value="NZ_CP048429.1"/>
</dbReference>
<dbReference type="Proteomes" id="UP000070252">
    <property type="component" value="Unassembled WGS sequence"/>
</dbReference>
<keyword evidence="2" id="KW-1185">Reference proteome</keyword>
<reference evidence="1 2" key="1">
    <citation type="submission" date="2015-08" db="EMBL/GenBank/DDBJ databases">
        <title>Genome of Paenibacillus jilunlii.</title>
        <authorList>
            <person name="Sant'Anna F.H."/>
            <person name="Ambrosini A."/>
            <person name="Souza R."/>
            <person name="Bach E."/>
            <person name="Fernandes G."/>
            <person name="Balsanelli E."/>
            <person name="Baura V.A."/>
            <person name="Pedrosa F.O."/>
            <person name="Souza E.M."/>
            <person name="Passaglia L."/>
        </authorList>
    </citation>
    <scope>NUCLEOTIDE SEQUENCE [LARGE SCALE GENOMIC DNA]</scope>
    <source>
        <strain evidence="1 2">DSM 23019</strain>
    </source>
</reference>
<sequence length="61" mass="6949">MEHSAEEIHYLRSISVPKLSKSRVHASGALPIQAILEPFEIRLIEIIERNDLRTAPDRTSL</sequence>
<dbReference type="EMBL" id="LIPY01000081">
    <property type="protein sequence ID" value="KWX80017.1"/>
    <property type="molecule type" value="Genomic_DNA"/>
</dbReference>
<name>A0ABR5T0W0_9BACL</name>
<dbReference type="Gene3D" id="2.60.40.1500">
    <property type="entry name" value="Glycosyl hydrolase domain, family 39"/>
    <property type="match status" value="1"/>
</dbReference>
<organism evidence="1 2">
    <name type="scientific">Paenibacillus jilunlii</name>
    <dbReference type="NCBI Taxonomy" id="682956"/>
    <lineage>
        <taxon>Bacteria</taxon>
        <taxon>Bacillati</taxon>
        <taxon>Bacillota</taxon>
        <taxon>Bacilli</taxon>
        <taxon>Bacillales</taxon>
        <taxon>Paenibacillaceae</taxon>
        <taxon>Paenibacillus</taxon>
    </lineage>
</organism>
<comment type="caution">
    <text evidence="1">The sequence shown here is derived from an EMBL/GenBank/DDBJ whole genome shotgun (WGS) entry which is preliminary data.</text>
</comment>
<evidence type="ECO:0000313" key="2">
    <source>
        <dbReference type="Proteomes" id="UP000070252"/>
    </source>
</evidence>
<proteinExistence type="predicted"/>
<evidence type="ECO:0000313" key="1">
    <source>
        <dbReference type="EMBL" id="KWX80017.1"/>
    </source>
</evidence>